<keyword evidence="5" id="KW-0722">Serine protease inhibitor</keyword>
<comment type="similarity">
    <text evidence="2">Belongs to the serine protease inhibitor-like (TIL domain-containing) family.</text>
</comment>
<dbReference type="SUPFAM" id="SSF57567">
    <property type="entry name" value="Serine protease inhibitors"/>
    <property type="match status" value="1"/>
</dbReference>
<dbReference type="GO" id="GO:0004867">
    <property type="term" value="F:serine-type endopeptidase inhibitor activity"/>
    <property type="evidence" value="ECO:0007669"/>
    <property type="project" value="UniProtKB-KW"/>
</dbReference>
<dbReference type="InterPro" id="IPR002919">
    <property type="entry name" value="TIL_dom"/>
</dbReference>
<keyword evidence="10" id="KW-1185">Reference proteome</keyword>
<comment type="subcellular location">
    <subcellularLocation>
        <location evidence="1">Secreted</location>
    </subcellularLocation>
</comment>
<dbReference type="CDD" id="cd19941">
    <property type="entry name" value="TIL"/>
    <property type="match status" value="2"/>
</dbReference>
<evidence type="ECO:0000256" key="2">
    <source>
        <dbReference type="ARBA" id="ARBA00007611"/>
    </source>
</evidence>
<dbReference type="AlphaFoldDB" id="A0A310S8K1"/>
<feature type="domain" description="TIL" evidence="8">
    <location>
        <begin position="401"/>
        <end position="454"/>
    </location>
</feature>
<organism evidence="9 10">
    <name type="scientific">Eufriesea mexicana</name>
    <dbReference type="NCBI Taxonomy" id="516756"/>
    <lineage>
        <taxon>Eukaryota</taxon>
        <taxon>Metazoa</taxon>
        <taxon>Ecdysozoa</taxon>
        <taxon>Arthropoda</taxon>
        <taxon>Hexapoda</taxon>
        <taxon>Insecta</taxon>
        <taxon>Pterygota</taxon>
        <taxon>Neoptera</taxon>
        <taxon>Endopterygota</taxon>
        <taxon>Hymenoptera</taxon>
        <taxon>Apocrita</taxon>
        <taxon>Aculeata</taxon>
        <taxon>Apoidea</taxon>
        <taxon>Anthophila</taxon>
        <taxon>Apidae</taxon>
        <taxon>Eufriesea</taxon>
    </lineage>
</organism>
<evidence type="ECO:0000256" key="5">
    <source>
        <dbReference type="ARBA" id="ARBA00022900"/>
    </source>
</evidence>
<evidence type="ECO:0000256" key="1">
    <source>
        <dbReference type="ARBA" id="ARBA00004613"/>
    </source>
</evidence>
<feature type="compositionally biased region" description="Polar residues" evidence="7">
    <location>
        <begin position="349"/>
        <end position="370"/>
    </location>
</feature>
<protein>
    <submittedName>
        <fullName evidence="9">Chymotrypsin inhibitor</fullName>
    </submittedName>
</protein>
<evidence type="ECO:0000256" key="4">
    <source>
        <dbReference type="ARBA" id="ARBA00022690"/>
    </source>
</evidence>
<dbReference type="PANTHER" id="PTHR23259">
    <property type="entry name" value="RIDDLE"/>
    <property type="match status" value="1"/>
</dbReference>
<evidence type="ECO:0000256" key="3">
    <source>
        <dbReference type="ARBA" id="ARBA00022525"/>
    </source>
</evidence>
<name>A0A310S8K1_9HYME</name>
<evidence type="ECO:0000313" key="10">
    <source>
        <dbReference type="Proteomes" id="UP000250275"/>
    </source>
</evidence>
<proteinExistence type="inferred from homology"/>
<dbReference type="OrthoDB" id="6236007at2759"/>
<gene>
    <name evidence="9" type="ORF">WN48_05225</name>
</gene>
<dbReference type="InterPro" id="IPR036084">
    <property type="entry name" value="Ser_inhib-like_sf"/>
</dbReference>
<keyword evidence="3" id="KW-0964">Secreted</keyword>
<feature type="region of interest" description="Disordered" evidence="7">
    <location>
        <begin position="349"/>
        <end position="374"/>
    </location>
</feature>
<keyword evidence="4" id="KW-0646">Protease inhibitor</keyword>
<sequence>MKETSREVRQSIGIILKVVTSDHHFVDTVQRQVLDYRDGFITAVAKLSGFALLSCTLVHAETRISICNTRSSNKTTSEKYKSAEKKNLTFRKFCRTAVPWGAKWWPLAGTKEPPLASCDVTLQRGEKWNRERRANVCGQARREALVEEGNSSTSNRVFRCHWLLVPVDEQRFFQLHGNPVKTLNRSSESMSTDVVPNRALVAADDTNGSETSILCGRNEEYTTCVPKCPETCENPFPEICTPDVSRKTKTGIPIKIKIPRDIIVSSSLAYKDANANGDTIGTAVASAPAAETVKRFQLGQEVPVLPRYPWFMAGPAKVALMMSPLAGPGRNASLPFPIVLPPATLSIATTTTGIPPGQHHSNTSPSSGTTRNKEDSWYQALHSNTLSHYSTQSAPGHEQNCGPNEVFNSCGSQCVDTCEKPAPPVCTLECVIGCECKSGYVRNKLNQCVLTKDC</sequence>
<reference evidence="9 10" key="1">
    <citation type="submission" date="2015-07" db="EMBL/GenBank/DDBJ databases">
        <title>The genome of Eufriesea mexicana.</title>
        <authorList>
            <person name="Pan H."/>
            <person name="Kapheim K."/>
        </authorList>
    </citation>
    <scope>NUCLEOTIDE SEQUENCE [LARGE SCALE GENOMIC DNA]</scope>
    <source>
        <strain evidence="9">0111107269</strain>
        <tissue evidence="9">Whole body</tissue>
    </source>
</reference>
<keyword evidence="6" id="KW-1015">Disulfide bond</keyword>
<evidence type="ECO:0000313" key="9">
    <source>
        <dbReference type="EMBL" id="OAD54561.1"/>
    </source>
</evidence>
<dbReference type="Pfam" id="PF01826">
    <property type="entry name" value="TIL"/>
    <property type="match status" value="1"/>
</dbReference>
<accession>A0A310S8K1</accession>
<dbReference type="Gene3D" id="2.10.25.10">
    <property type="entry name" value="Laminin"/>
    <property type="match status" value="1"/>
</dbReference>
<evidence type="ECO:0000256" key="7">
    <source>
        <dbReference type="SAM" id="MobiDB-lite"/>
    </source>
</evidence>
<evidence type="ECO:0000256" key="6">
    <source>
        <dbReference type="ARBA" id="ARBA00023157"/>
    </source>
</evidence>
<dbReference type="InterPro" id="IPR051368">
    <property type="entry name" value="SerProtInhib-TIL_Domain"/>
</dbReference>
<dbReference type="GO" id="GO:0005576">
    <property type="term" value="C:extracellular region"/>
    <property type="evidence" value="ECO:0007669"/>
    <property type="project" value="UniProtKB-SubCell"/>
</dbReference>
<dbReference type="Proteomes" id="UP000250275">
    <property type="component" value="Unassembled WGS sequence"/>
</dbReference>
<dbReference type="EMBL" id="KQ764252">
    <property type="protein sequence ID" value="OAD54561.1"/>
    <property type="molecule type" value="Genomic_DNA"/>
</dbReference>
<evidence type="ECO:0000259" key="8">
    <source>
        <dbReference type="Pfam" id="PF01826"/>
    </source>
</evidence>
<dbReference type="PANTHER" id="PTHR23259:SF70">
    <property type="entry name" value="ACCESSORY GLAND PROTEIN ACP62F-RELATED"/>
    <property type="match status" value="1"/>
</dbReference>